<dbReference type="InterPro" id="IPR005027">
    <property type="entry name" value="Glyco_trans_43"/>
</dbReference>
<keyword evidence="12" id="KW-0328">Glycosyltransferase</keyword>
<dbReference type="GO" id="GO:0050650">
    <property type="term" value="P:chondroitin sulfate proteoglycan biosynthetic process"/>
    <property type="evidence" value="ECO:0007669"/>
    <property type="project" value="TreeGrafter"/>
</dbReference>
<dbReference type="InterPro" id="IPR029044">
    <property type="entry name" value="Nucleotide-diphossugar_trans"/>
</dbReference>
<protein>
    <recommendedName>
        <fullName evidence="3 11">Galactosylgalactosylxylosylprotein 3-beta-glucuronosyltransferase</fullName>
        <ecNumber evidence="3 11">2.4.1.135</ecNumber>
    </recommendedName>
</protein>
<dbReference type="EC" id="2.4.1.135" evidence="3 11"/>
<dbReference type="AlphaFoldDB" id="A0A3M7QQV6"/>
<comment type="catalytic activity">
    <reaction evidence="10 11">
        <text>3-O-(beta-D-galactosyl-(1-&gt;3)-beta-D-galactosyl-(1-&gt;4)-beta-D-xylosyl)-L-seryl-[protein] + UDP-alpha-D-glucuronate = 3-O-(beta-D-GlcA-(1-&gt;3)-beta-D-Gal-(1-&gt;3)-beta-D-Gal-(1-&gt;4)-beta-D-Xyl)-L-seryl-[protein] + UDP + H(+)</text>
        <dbReference type="Rhea" id="RHEA:24168"/>
        <dbReference type="Rhea" id="RHEA-COMP:12571"/>
        <dbReference type="Rhea" id="RHEA-COMP:12573"/>
        <dbReference type="ChEBI" id="CHEBI:15378"/>
        <dbReference type="ChEBI" id="CHEBI:58052"/>
        <dbReference type="ChEBI" id="CHEBI:58223"/>
        <dbReference type="ChEBI" id="CHEBI:132090"/>
        <dbReference type="ChEBI" id="CHEBI:132093"/>
        <dbReference type="EC" id="2.4.1.135"/>
    </reaction>
</comment>
<sequence>MTPSVKMAIENFPNSQYLPTIYIISRVNLHNKKDTADMTRFLNTIRLVPKVRWIVVENSPEKSQKLSKFLKRSGIKYAHLNRYIKDEQLLVKNLSLEQYDEGFNWLRTNYQNIDQDGVVYLARIQTSYEPKIFELMRQTKKVMVWPVGLVNNSLYTRPVCIDQRVVSWFCPWKCEDDLYPIHESAFAINLKLLVENGNLMIGNHRKHGDFFVTYFLKSFVSLEELEAPECYKIYVRNVNTLKPIIVYKNAKYEKDFLELV</sequence>
<evidence type="ECO:0000256" key="11">
    <source>
        <dbReference type="RuleBase" id="RU363127"/>
    </source>
</evidence>
<keyword evidence="11" id="KW-0479">Metal-binding</keyword>
<keyword evidence="11" id="KW-0464">Manganese</keyword>
<accession>A0A3M7QQV6</accession>
<evidence type="ECO:0000313" key="13">
    <source>
        <dbReference type="Proteomes" id="UP000276133"/>
    </source>
</evidence>
<keyword evidence="6 11" id="KW-0735">Signal-anchor</keyword>
<comment type="cofactor">
    <cofactor evidence="11">
        <name>Mn(2+)</name>
        <dbReference type="ChEBI" id="CHEBI:29035"/>
    </cofactor>
</comment>
<dbReference type="GO" id="GO:0005975">
    <property type="term" value="P:carbohydrate metabolic process"/>
    <property type="evidence" value="ECO:0007669"/>
    <property type="project" value="TreeGrafter"/>
</dbReference>
<evidence type="ECO:0000256" key="2">
    <source>
        <dbReference type="ARBA" id="ARBA00007706"/>
    </source>
</evidence>
<organism evidence="12 13">
    <name type="scientific">Brachionus plicatilis</name>
    <name type="common">Marine rotifer</name>
    <name type="synonym">Brachionus muelleri</name>
    <dbReference type="NCBI Taxonomy" id="10195"/>
    <lineage>
        <taxon>Eukaryota</taxon>
        <taxon>Metazoa</taxon>
        <taxon>Spiralia</taxon>
        <taxon>Gnathifera</taxon>
        <taxon>Rotifera</taxon>
        <taxon>Eurotatoria</taxon>
        <taxon>Monogononta</taxon>
        <taxon>Pseudotrocha</taxon>
        <taxon>Ploima</taxon>
        <taxon>Brachionidae</taxon>
        <taxon>Brachionus</taxon>
    </lineage>
</organism>
<evidence type="ECO:0000313" key="12">
    <source>
        <dbReference type="EMBL" id="RNA13355.1"/>
    </source>
</evidence>
<dbReference type="GO" id="GO:0000139">
    <property type="term" value="C:Golgi membrane"/>
    <property type="evidence" value="ECO:0007669"/>
    <property type="project" value="UniProtKB-SubCell"/>
</dbReference>
<dbReference type="Proteomes" id="UP000276133">
    <property type="component" value="Unassembled WGS sequence"/>
</dbReference>
<dbReference type="OrthoDB" id="675023at2759"/>
<dbReference type="UniPathway" id="UPA00378"/>
<evidence type="ECO:0000256" key="4">
    <source>
        <dbReference type="ARBA" id="ARBA00022679"/>
    </source>
</evidence>
<dbReference type="GO" id="GO:0046872">
    <property type="term" value="F:metal ion binding"/>
    <property type="evidence" value="ECO:0007669"/>
    <property type="project" value="UniProtKB-KW"/>
</dbReference>
<dbReference type="EMBL" id="REGN01005436">
    <property type="protein sequence ID" value="RNA13355.1"/>
    <property type="molecule type" value="Genomic_DNA"/>
</dbReference>
<comment type="pathway">
    <text evidence="11">Protein modification; protein glycosylation.</text>
</comment>
<evidence type="ECO:0000256" key="6">
    <source>
        <dbReference type="ARBA" id="ARBA00022968"/>
    </source>
</evidence>
<comment type="subcellular location">
    <subcellularLocation>
        <location evidence="11">Golgi apparatus membrane</location>
        <topology evidence="11">Single-pass type II membrane protein</topology>
    </subcellularLocation>
    <subcellularLocation>
        <location evidence="1">Membrane</location>
        <topology evidence="1">Single-pass type II membrane protein</topology>
    </subcellularLocation>
</comment>
<evidence type="ECO:0000256" key="1">
    <source>
        <dbReference type="ARBA" id="ARBA00004606"/>
    </source>
</evidence>
<evidence type="ECO:0000256" key="7">
    <source>
        <dbReference type="ARBA" id="ARBA00022989"/>
    </source>
</evidence>
<evidence type="ECO:0000256" key="9">
    <source>
        <dbReference type="ARBA" id="ARBA00023180"/>
    </source>
</evidence>
<gene>
    <name evidence="12" type="ORF">BpHYR1_045583</name>
</gene>
<dbReference type="STRING" id="10195.A0A3M7QQV6"/>
<keyword evidence="8" id="KW-0472">Membrane</keyword>
<proteinExistence type="inferred from homology"/>
<dbReference type="SUPFAM" id="SSF53448">
    <property type="entry name" value="Nucleotide-diphospho-sugar transferases"/>
    <property type="match status" value="1"/>
</dbReference>
<evidence type="ECO:0000256" key="10">
    <source>
        <dbReference type="ARBA" id="ARBA00047979"/>
    </source>
</evidence>
<keyword evidence="13" id="KW-1185">Reference proteome</keyword>
<dbReference type="Gene3D" id="3.90.550.10">
    <property type="entry name" value="Spore Coat Polysaccharide Biosynthesis Protein SpsA, Chain A"/>
    <property type="match status" value="1"/>
</dbReference>
<keyword evidence="9" id="KW-0325">Glycoprotein</keyword>
<evidence type="ECO:0000256" key="8">
    <source>
        <dbReference type="ARBA" id="ARBA00023136"/>
    </source>
</evidence>
<name>A0A3M7QQV6_BRAPC</name>
<evidence type="ECO:0000256" key="5">
    <source>
        <dbReference type="ARBA" id="ARBA00022692"/>
    </source>
</evidence>
<evidence type="ECO:0000256" key="3">
    <source>
        <dbReference type="ARBA" id="ARBA00012641"/>
    </source>
</evidence>
<keyword evidence="5" id="KW-0812">Transmembrane</keyword>
<keyword evidence="11" id="KW-0333">Golgi apparatus</keyword>
<dbReference type="PANTHER" id="PTHR10896">
    <property type="entry name" value="GALACTOSYLGALACTOSYLXYLOSYLPROTEIN 3-BETA-GLUCURONOSYLTRANSFERASE BETA-1,3-GLUCURONYLTRANSFERASE"/>
    <property type="match status" value="1"/>
</dbReference>
<reference evidence="12 13" key="1">
    <citation type="journal article" date="2018" name="Sci. Rep.">
        <title>Genomic signatures of local adaptation to the degree of environmental predictability in rotifers.</title>
        <authorList>
            <person name="Franch-Gras L."/>
            <person name="Hahn C."/>
            <person name="Garcia-Roger E.M."/>
            <person name="Carmona M.J."/>
            <person name="Serra M."/>
            <person name="Gomez A."/>
        </authorList>
    </citation>
    <scope>NUCLEOTIDE SEQUENCE [LARGE SCALE GENOMIC DNA]</scope>
    <source>
        <strain evidence="12">HYR1</strain>
    </source>
</reference>
<dbReference type="PANTHER" id="PTHR10896:SF65">
    <property type="entry name" value="GALACTOSYLGALACTOSYLXYLOSYLPROTEIN 3-BETA-GLUCURONOSYLTRANSFERASE 3"/>
    <property type="match status" value="1"/>
</dbReference>
<comment type="caution">
    <text evidence="12">The sequence shown here is derived from an EMBL/GenBank/DDBJ whole genome shotgun (WGS) entry which is preliminary data.</text>
</comment>
<dbReference type="Pfam" id="PF03360">
    <property type="entry name" value="Glyco_transf_43"/>
    <property type="match status" value="1"/>
</dbReference>
<comment type="similarity">
    <text evidence="2 11">Belongs to the glycosyltransferase 43 family.</text>
</comment>
<keyword evidence="7" id="KW-1133">Transmembrane helix</keyword>
<keyword evidence="4 11" id="KW-0808">Transferase</keyword>
<dbReference type="GO" id="GO:0015018">
    <property type="term" value="F:galactosylgalactosylxylosylprotein 3-beta-glucuronosyltransferase activity"/>
    <property type="evidence" value="ECO:0007669"/>
    <property type="project" value="UniProtKB-UniRule"/>
</dbReference>